<organism evidence="1">
    <name type="scientific">viral metagenome</name>
    <dbReference type="NCBI Taxonomy" id="1070528"/>
    <lineage>
        <taxon>unclassified sequences</taxon>
        <taxon>metagenomes</taxon>
        <taxon>organismal metagenomes</taxon>
    </lineage>
</organism>
<name>A0A6M3K4K8_9ZZZZ</name>
<evidence type="ECO:0000313" key="2">
    <source>
        <dbReference type="EMBL" id="QJA94995.1"/>
    </source>
</evidence>
<dbReference type="EMBL" id="MT143277">
    <property type="protein sequence ID" value="QJA94995.1"/>
    <property type="molecule type" value="Genomic_DNA"/>
</dbReference>
<sequence length="64" mass="7220">MMLEVVDCCASCRFMMGWYDNMGCRLAFNPTAPDPEALAVARPYNLCDHYMRDPSIKDLAKDVG</sequence>
<dbReference type="AlphaFoldDB" id="A0A6M3K4K8"/>
<reference evidence="1" key="1">
    <citation type="submission" date="2020-03" db="EMBL/GenBank/DDBJ databases">
        <title>The deep terrestrial virosphere.</title>
        <authorList>
            <person name="Holmfeldt K."/>
            <person name="Nilsson E."/>
            <person name="Simone D."/>
            <person name="Lopez-Fernandez M."/>
            <person name="Wu X."/>
            <person name="de Brujin I."/>
            <person name="Lundin D."/>
            <person name="Andersson A."/>
            <person name="Bertilsson S."/>
            <person name="Dopson M."/>
        </authorList>
    </citation>
    <scope>NUCLEOTIDE SEQUENCE</scope>
    <source>
        <strain evidence="1">MM415A01546</strain>
        <strain evidence="2">MM415B03685</strain>
    </source>
</reference>
<proteinExistence type="predicted"/>
<dbReference type="EMBL" id="MT142214">
    <property type="protein sequence ID" value="QJA76262.1"/>
    <property type="molecule type" value="Genomic_DNA"/>
</dbReference>
<protein>
    <submittedName>
        <fullName evidence="1">Uncharacterized protein</fullName>
    </submittedName>
</protein>
<accession>A0A6M3K4K8</accession>
<evidence type="ECO:0000313" key="1">
    <source>
        <dbReference type="EMBL" id="QJA76262.1"/>
    </source>
</evidence>
<gene>
    <name evidence="1" type="ORF">MM415A01546_0016</name>
    <name evidence="2" type="ORF">MM415B03685_0012</name>
</gene>